<dbReference type="AlphaFoldDB" id="A0ABD2QML3"/>
<feature type="compositionally biased region" description="Polar residues" evidence="1">
    <location>
        <begin position="481"/>
        <end position="490"/>
    </location>
</feature>
<accession>A0ABD2QML3</accession>
<protein>
    <submittedName>
        <fullName evidence="2">Pre-rRNA processing protein</fullName>
    </submittedName>
</protein>
<feature type="compositionally biased region" description="Basic and acidic residues" evidence="1">
    <location>
        <begin position="470"/>
        <end position="479"/>
    </location>
</feature>
<name>A0ABD2QML3_9PLAT</name>
<comment type="caution">
    <text evidence="2">The sequence shown here is derived from an EMBL/GenBank/DDBJ whole genome shotgun (WGS) entry which is preliminary data.</text>
</comment>
<dbReference type="Proteomes" id="UP001626550">
    <property type="component" value="Unassembled WGS sequence"/>
</dbReference>
<dbReference type="EMBL" id="JBJKFK010000110">
    <property type="protein sequence ID" value="KAL3319686.1"/>
    <property type="molecule type" value="Genomic_DNA"/>
</dbReference>
<evidence type="ECO:0000256" key="1">
    <source>
        <dbReference type="SAM" id="MobiDB-lite"/>
    </source>
</evidence>
<dbReference type="InterPro" id="IPR016024">
    <property type="entry name" value="ARM-type_fold"/>
</dbReference>
<organism evidence="2 3">
    <name type="scientific">Cichlidogyrus casuarinus</name>
    <dbReference type="NCBI Taxonomy" id="1844966"/>
    <lineage>
        <taxon>Eukaryota</taxon>
        <taxon>Metazoa</taxon>
        <taxon>Spiralia</taxon>
        <taxon>Lophotrochozoa</taxon>
        <taxon>Platyhelminthes</taxon>
        <taxon>Monogenea</taxon>
        <taxon>Monopisthocotylea</taxon>
        <taxon>Dactylogyridea</taxon>
        <taxon>Ancyrocephalidae</taxon>
        <taxon>Cichlidogyrus</taxon>
    </lineage>
</organism>
<dbReference type="InterPro" id="IPR052087">
    <property type="entry name" value="RRP12"/>
</dbReference>
<dbReference type="SUPFAM" id="SSF48371">
    <property type="entry name" value="ARM repeat"/>
    <property type="match status" value="1"/>
</dbReference>
<evidence type="ECO:0000313" key="3">
    <source>
        <dbReference type="Proteomes" id="UP001626550"/>
    </source>
</evidence>
<dbReference type="PANTHER" id="PTHR48287:SF1">
    <property type="entry name" value="ARM REPEAT SUPERFAMILY PROTEIN"/>
    <property type="match status" value="1"/>
</dbReference>
<feature type="compositionally biased region" description="Acidic residues" evidence="1">
    <location>
        <begin position="533"/>
        <end position="550"/>
    </location>
</feature>
<gene>
    <name evidence="2" type="primary">RRP12_1</name>
    <name evidence="2" type="ORF">Ciccas_001632</name>
</gene>
<feature type="region of interest" description="Disordered" evidence="1">
    <location>
        <begin position="507"/>
        <end position="565"/>
    </location>
</feature>
<dbReference type="PANTHER" id="PTHR48287">
    <property type="entry name" value="ARM REPEAT SUPERFAMILY PROTEIN"/>
    <property type="match status" value="1"/>
</dbReference>
<feature type="region of interest" description="Disordered" evidence="1">
    <location>
        <begin position="469"/>
        <end position="490"/>
    </location>
</feature>
<feature type="region of interest" description="Disordered" evidence="1">
    <location>
        <begin position="409"/>
        <end position="443"/>
    </location>
</feature>
<keyword evidence="3" id="KW-1185">Reference proteome</keyword>
<evidence type="ECO:0000313" key="2">
    <source>
        <dbReference type="EMBL" id="KAL3319686.1"/>
    </source>
</evidence>
<reference evidence="2 3" key="1">
    <citation type="submission" date="2024-11" db="EMBL/GenBank/DDBJ databases">
        <title>Adaptive evolution of stress response genes in parasites aligns with host niche diversity.</title>
        <authorList>
            <person name="Hahn C."/>
            <person name="Resl P."/>
        </authorList>
    </citation>
    <scope>NUCLEOTIDE SEQUENCE [LARGE SCALE GENOMIC DNA]</scope>
    <source>
        <strain evidence="2">EGGRZ-B1_66</strain>
        <tissue evidence="2">Body</tissue>
    </source>
</reference>
<sequence>MTPYLSKDSILELMKRIGPLLDSPSPMLCKRAYKILEEICAARTDQSRQYVEENFREMIQLLSSENCLISNLAQLNMSGKKKEQAEINSIKLPKIPWKSRLRILRYLLRDLVLDIQKMATEESELENHQHVLGFIDLFLDETLLAFRKHGAIVQNEAANLLCDYVFALSGVLSPREHAKQRELLLESKSMETGMDDEQEDDDASVSSLNTNLPINSALKVTEQYRICRSLLDFLPRLMSRLPPANAQVLTPKKTKTKVLDSHWERLVVTAGHGLTRLLNHMHMKSMLLLILAEPQTEENAELKQRIIGILADLVCISESCVKINKKCVAEQGLQIVKSLVAYAGRWIYVSELTSSIVKVNPLIKSSMRNTVRKIMEKLVKKVGVTSLQPLVSIEYHKMINNINKEMLRTDRKKSGKDAGRSAEEMDEESQYDDAASKRSKASIMSEMSHISLPKRVHMPRMDELLSAGQEKLHESDKRSMKSNLTNKSSANFAPVHKSLVEDIEMARAEDGLSRKSKQQMRLGLKAEERMNLLDEDENMSDDFDDEDEENEPRRPLQKAGGKRSS</sequence>
<proteinExistence type="predicted"/>